<evidence type="ECO:0000256" key="17">
    <source>
        <dbReference type="ARBA" id="ARBA00023239"/>
    </source>
</evidence>
<keyword evidence="12 19" id="KW-0479">Metal-binding</keyword>
<feature type="binding site" evidence="19">
    <location>
        <position position="136"/>
    </location>
    <ligand>
        <name>NAD(+)</name>
        <dbReference type="ChEBI" id="CHEBI:57540"/>
    </ligand>
</feature>
<feature type="domain" description="3-dehydroquinate synthase C-terminal" evidence="21">
    <location>
        <begin position="175"/>
        <end position="324"/>
    </location>
</feature>
<evidence type="ECO:0000256" key="12">
    <source>
        <dbReference type="ARBA" id="ARBA00022723"/>
    </source>
</evidence>
<keyword evidence="15 19" id="KW-0520">NAD</keyword>
<comment type="function">
    <text evidence="4 19">Catalyzes the conversion of 3-deoxy-D-arabino-heptulosonate 7-phosphate (DAHP) to dehydroquinate (DHQ).</text>
</comment>
<dbReference type="NCBIfam" id="TIGR01357">
    <property type="entry name" value="aroB"/>
    <property type="match status" value="1"/>
</dbReference>
<comment type="cofactor">
    <cofactor evidence="3">
        <name>Zn(2+)</name>
        <dbReference type="ChEBI" id="CHEBI:29105"/>
    </cofactor>
</comment>
<feature type="binding site" evidence="19">
    <location>
        <position position="260"/>
    </location>
    <ligand>
        <name>Zn(2+)</name>
        <dbReference type="ChEBI" id="CHEBI:29105"/>
    </ligand>
</feature>
<comment type="catalytic activity">
    <reaction evidence="1 19">
        <text>7-phospho-2-dehydro-3-deoxy-D-arabino-heptonate = 3-dehydroquinate + phosphate</text>
        <dbReference type="Rhea" id="RHEA:21968"/>
        <dbReference type="ChEBI" id="CHEBI:32364"/>
        <dbReference type="ChEBI" id="CHEBI:43474"/>
        <dbReference type="ChEBI" id="CHEBI:58394"/>
        <dbReference type="EC" id="4.2.3.4"/>
    </reaction>
</comment>
<dbReference type="PANTHER" id="PTHR43622">
    <property type="entry name" value="3-DEHYDROQUINATE SYNTHASE"/>
    <property type="match status" value="1"/>
</dbReference>
<dbReference type="InterPro" id="IPR030960">
    <property type="entry name" value="DHQS/DOIS_N"/>
</dbReference>
<evidence type="ECO:0000256" key="1">
    <source>
        <dbReference type="ARBA" id="ARBA00001393"/>
    </source>
</evidence>
<evidence type="ECO:0000259" key="21">
    <source>
        <dbReference type="Pfam" id="PF24621"/>
    </source>
</evidence>
<evidence type="ECO:0000259" key="20">
    <source>
        <dbReference type="Pfam" id="PF01761"/>
    </source>
</evidence>
<dbReference type="GO" id="GO:0046872">
    <property type="term" value="F:metal ion binding"/>
    <property type="evidence" value="ECO:0007669"/>
    <property type="project" value="UniProtKB-KW"/>
</dbReference>
<dbReference type="GO" id="GO:0009073">
    <property type="term" value="P:aromatic amino acid family biosynthetic process"/>
    <property type="evidence" value="ECO:0007669"/>
    <property type="project" value="UniProtKB-KW"/>
</dbReference>
<comment type="caution">
    <text evidence="19">Lacks conserved residue(s) required for the propagation of feature annotation.</text>
</comment>
<keyword evidence="23" id="KW-1185">Reference proteome</keyword>
<comment type="subcellular location">
    <subcellularLocation>
        <location evidence="5 19">Cytoplasm</location>
    </subcellularLocation>
</comment>
<reference evidence="22 23" key="1">
    <citation type="submission" date="2015-04" db="EMBL/GenBank/DDBJ databases">
        <title>Whole genome shotgun sequence of Sphingomonas changbaiensis NBRC 104936.</title>
        <authorList>
            <person name="Katano-Makiyama Y."/>
            <person name="Hosoyama A."/>
            <person name="Hashimoto M."/>
            <person name="Noguchi M."/>
            <person name="Tsuchikane K."/>
            <person name="Ohji S."/>
            <person name="Yamazoe A."/>
            <person name="Ichikawa N."/>
            <person name="Kimura A."/>
            <person name="Fujita N."/>
        </authorList>
    </citation>
    <scope>NUCLEOTIDE SEQUENCE [LARGE SCALE GENOMIC DNA]</scope>
    <source>
        <strain evidence="22 23">NBRC 104936</strain>
    </source>
</reference>
<comment type="cofactor">
    <cofactor evidence="19">
        <name>Co(2+)</name>
        <dbReference type="ChEBI" id="CHEBI:48828"/>
    </cofactor>
    <cofactor evidence="19">
        <name>Zn(2+)</name>
        <dbReference type="ChEBI" id="CHEBI:29105"/>
    </cofactor>
    <text evidence="19">Binds 1 divalent metal cation per subunit. Can use either Co(2+) or Zn(2+).</text>
</comment>
<dbReference type="Gene3D" id="3.40.50.1970">
    <property type="match status" value="1"/>
</dbReference>
<dbReference type="Proteomes" id="UP000033202">
    <property type="component" value="Unassembled WGS sequence"/>
</dbReference>
<dbReference type="PANTHER" id="PTHR43622:SF7">
    <property type="entry name" value="3-DEHYDROQUINATE SYNTHASE, CHLOROPLASTIC"/>
    <property type="match status" value="1"/>
</dbReference>
<gene>
    <name evidence="19 22" type="primary">aroB</name>
    <name evidence="22" type="ORF">SCH01S_34_00100</name>
</gene>
<keyword evidence="10 19" id="KW-0963">Cytoplasm</keyword>
<protein>
    <recommendedName>
        <fullName evidence="9 19">3-dehydroquinate synthase</fullName>
        <shortName evidence="19">DHQS</shortName>
        <ecNumber evidence="8 19">4.2.3.4</ecNumber>
    </recommendedName>
</protein>
<dbReference type="InterPro" id="IPR056179">
    <property type="entry name" value="DHQS_C"/>
</dbReference>
<accession>A0A0E9MP69</accession>
<evidence type="ECO:0000256" key="18">
    <source>
        <dbReference type="ARBA" id="ARBA00023285"/>
    </source>
</evidence>
<dbReference type="GO" id="GO:0003856">
    <property type="term" value="F:3-dehydroquinate synthase activity"/>
    <property type="evidence" value="ECO:0007669"/>
    <property type="project" value="UniProtKB-UniRule"/>
</dbReference>
<dbReference type="InterPro" id="IPR016037">
    <property type="entry name" value="DHQ_synth_AroB"/>
</dbReference>
<keyword evidence="11 19" id="KW-0028">Amino-acid biosynthesis</keyword>
<evidence type="ECO:0000256" key="19">
    <source>
        <dbReference type="HAMAP-Rule" id="MF_00110"/>
    </source>
</evidence>
<dbReference type="GO" id="GO:0005737">
    <property type="term" value="C:cytoplasm"/>
    <property type="evidence" value="ECO:0007669"/>
    <property type="project" value="UniProtKB-SubCell"/>
</dbReference>
<evidence type="ECO:0000256" key="6">
    <source>
        <dbReference type="ARBA" id="ARBA00004661"/>
    </source>
</evidence>
<comment type="similarity">
    <text evidence="7 19">Belongs to the sugar phosphate cyclases superfamily. Dehydroquinate synthase family.</text>
</comment>
<dbReference type="EC" id="4.2.3.4" evidence="8 19"/>
<name>A0A0E9MP69_9SPHN</name>
<feature type="domain" description="3-dehydroquinate synthase N-terminal" evidence="20">
    <location>
        <begin position="62"/>
        <end position="173"/>
    </location>
</feature>
<dbReference type="AlphaFoldDB" id="A0A0E9MP69"/>
<evidence type="ECO:0000256" key="13">
    <source>
        <dbReference type="ARBA" id="ARBA00022741"/>
    </source>
</evidence>
<keyword evidence="14 19" id="KW-0862">Zinc</keyword>
<dbReference type="CDD" id="cd08195">
    <property type="entry name" value="DHQS"/>
    <property type="match status" value="1"/>
</dbReference>
<dbReference type="GO" id="GO:0009423">
    <property type="term" value="P:chorismate biosynthetic process"/>
    <property type="evidence" value="ECO:0007669"/>
    <property type="project" value="UniProtKB-UniRule"/>
</dbReference>
<evidence type="ECO:0000256" key="16">
    <source>
        <dbReference type="ARBA" id="ARBA00023141"/>
    </source>
</evidence>
<feature type="binding site" evidence="19">
    <location>
        <position position="145"/>
    </location>
    <ligand>
        <name>NAD(+)</name>
        <dbReference type="ChEBI" id="CHEBI:57540"/>
    </ligand>
</feature>
<evidence type="ECO:0000256" key="7">
    <source>
        <dbReference type="ARBA" id="ARBA00005412"/>
    </source>
</evidence>
<keyword evidence="13 19" id="KW-0547">Nucleotide-binding</keyword>
<comment type="pathway">
    <text evidence="6 19">Metabolic intermediate biosynthesis; chorismate biosynthesis; chorismate from D-erythrose 4-phosphate and phosphoenolpyruvate: step 2/7.</text>
</comment>
<sequence length="359" mass="37794">MTVVPVELGARRYDVLIEAGALGRAAELLAPFAGDRLIVVTDETVAAAQLPRLRHPNIIPLVLPAGEATKNWSHLEALCDDLLALEVERGEHIVALGGGMIGDLTGFAAAIVKRGIGFVQVPTTLLAQVDSSVGGKTAINARAGKNLIGAFHQPSFVLIDPTVLDTLPARELRAGYAEVVKYGLIADDGFFAWCEANAEKLLAGDPEARAHAIAYSVAAKARIVAEDERETADRRALLNLGHTFGHALEAETGFGPALLHGEAVAAGMGLAFRFSAQRGLCSPSDATRVAEHLRRIGLPHDTVSAGVTASGERLAAHMAHDKKKAGGRVPFILAHGIGKAFVDKSVSLDEVAAFLDDRK</sequence>
<dbReference type="UniPathway" id="UPA00053">
    <property type="reaction ID" value="UER00085"/>
</dbReference>
<feature type="binding site" evidence="19">
    <location>
        <position position="242"/>
    </location>
    <ligand>
        <name>Zn(2+)</name>
        <dbReference type="ChEBI" id="CHEBI:29105"/>
    </ligand>
</feature>
<evidence type="ECO:0000313" key="23">
    <source>
        <dbReference type="Proteomes" id="UP000033202"/>
    </source>
</evidence>
<dbReference type="Pfam" id="PF24621">
    <property type="entry name" value="DHQS_C"/>
    <property type="match status" value="1"/>
</dbReference>
<dbReference type="HAMAP" id="MF_00110">
    <property type="entry name" value="DHQ_synthase"/>
    <property type="match status" value="1"/>
</dbReference>
<organism evidence="22 23">
    <name type="scientific">Sphingomonas changbaiensis NBRC 104936</name>
    <dbReference type="NCBI Taxonomy" id="1219043"/>
    <lineage>
        <taxon>Bacteria</taxon>
        <taxon>Pseudomonadati</taxon>
        <taxon>Pseudomonadota</taxon>
        <taxon>Alphaproteobacteria</taxon>
        <taxon>Sphingomonadales</taxon>
        <taxon>Sphingomonadaceae</taxon>
        <taxon>Sphingomonas</taxon>
    </lineage>
</organism>
<dbReference type="STRING" id="1219043.SCH01S_34_00100"/>
<evidence type="ECO:0000256" key="10">
    <source>
        <dbReference type="ARBA" id="ARBA00022490"/>
    </source>
</evidence>
<dbReference type="RefSeq" id="WP_046348380.1">
    <property type="nucleotide sequence ID" value="NZ_BBWU01000034.1"/>
</dbReference>
<keyword evidence="16 19" id="KW-0057">Aromatic amino acid biosynthesis</keyword>
<comment type="cofactor">
    <cofactor evidence="2 19">
        <name>NAD(+)</name>
        <dbReference type="ChEBI" id="CHEBI:57540"/>
    </cofactor>
</comment>
<evidence type="ECO:0000313" key="22">
    <source>
        <dbReference type="EMBL" id="GAO39557.1"/>
    </source>
</evidence>
<dbReference type="GO" id="GO:0000166">
    <property type="term" value="F:nucleotide binding"/>
    <property type="evidence" value="ECO:0007669"/>
    <property type="project" value="UniProtKB-KW"/>
</dbReference>
<dbReference type="InterPro" id="IPR050071">
    <property type="entry name" value="Dehydroquinate_synthase"/>
</dbReference>
<evidence type="ECO:0000256" key="4">
    <source>
        <dbReference type="ARBA" id="ARBA00003485"/>
    </source>
</evidence>
<keyword evidence="17 19" id="KW-0456">Lyase</keyword>
<evidence type="ECO:0000256" key="3">
    <source>
        <dbReference type="ARBA" id="ARBA00001947"/>
    </source>
</evidence>
<dbReference type="Gene3D" id="1.20.1090.10">
    <property type="entry name" value="Dehydroquinate synthase-like - alpha domain"/>
    <property type="match status" value="1"/>
</dbReference>
<feature type="binding site" evidence="19">
    <location>
        <position position="178"/>
    </location>
    <ligand>
        <name>Zn(2+)</name>
        <dbReference type="ChEBI" id="CHEBI:29105"/>
    </ligand>
</feature>
<dbReference type="InterPro" id="IPR030963">
    <property type="entry name" value="DHQ_synth_fam"/>
</dbReference>
<dbReference type="EMBL" id="BBWU01000034">
    <property type="protein sequence ID" value="GAO39557.1"/>
    <property type="molecule type" value="Genomic_DNA"/>
</dbReference>
<feature type="binding site" evidence="19">
    <location>
        <begin position="123"/>
        <end position="124"/>
    </location>
    <ligand>
        <name>NAD(+)</name>
        <dbReference type="ChEBI" id="CHEBI:57540"/>
    </ligand>
</feature>
<keyword evidence="18 19" id="KW-0170">Cobalt</keyword>
<dbReference type="PIRSF" id="PIRSF001455">
    <property type="entry name" value="DHQ_synth"/>
    <property type="match status" value="1"/>
</dbReference>
<dbReference type="FunFam" id="3.40.50.1970:FF:000007">
    <property type="entry name" value="Pentafunctional AROM polypeptide"/>
    <property type="match status" value="1"/>
</dbReference>
<evidence type="ECO:0000256" key="5">
    <source>
        <dbReference type="ARBA" id="ARBA00004496"/>
    </source>
</evidence>
<evidence type="ECO:0000256" key="8">
    <source>
        <dbReference type="ARBA" id="ARBA00013031"/>
    </source>
</evidence>
<dbReference type="GO" id="GO:0008652">
    <property type="term" value="P:amino acid biosynthetic process"/>
    <property type="evidence" value="ECO:0007669"/>
    <property type="project" value="UniProtKB-KW"/>
</dbReference>
<evidence type="ECO:0000256" key="14">
    <source>
        <dbReference type="ARBA" id="ARBA00022833"/>
    </source>
</evidence>
<dbReference type="OrthoDB" id="9806583at2"/>
<comment type="caution">
    <text evidence="22">The sequence shown here is derived from an EMBL/GenBank/DDBJ whole genome shotgun (WGS) entry which is preliminary data.</text>
</comment>
<evidence type="ECO:0000256" key="2">
    <source>
        <dbReference type="ARBA" id="ARBA00001911"/>
    </source>
</evidence>
<evidence type="ECO:0000256" key="15">
    <source>
        <dbReference type="ARBA" id="ARBA00023027"/>
    </source>
</evidence>
<dbReference type="SUPFAM" id="SSF56796">
    <property type="entry name" value="Dehydroquinate synthase-like"/>
    <property type="match status" value="1"/>
</dbReference>
<proteinExistence type="inferred from homology"/>
<evidence type="ECO:0000256" key="9">
    <source>
        <dbReference type="ARBA" id="ARBA00017684"/>
    </source>
</evidence>
<evidence type="ECO:0000256" key="11">
    <source>
        <dbReference type="ARBA" id="ARBA00022605"/>
    </source>
</evidence>
<dbReference type="Pfam" id="PF01761">
    <property type="entry name" value="DHQ_synthase"/>
    <property type="match status" value="1"/>
</dbReference>